<protein>
    <recommendedName>
        <fullName evidence="5">Periplasmic binding protein domain-containing protein</fullName>
    </recommendedName>
</protein>
<dbReference type="Gene3D" id="3.40.50.2300">
    <property type="match status" value="2"/>
</dbReference>
<evidence type="ECO:0000256" key="1">
    <source>
        <dbReference type="ARBA" id="ARBA00004196"/>
    </source>
</evidence>
<dbReference type="Proteomes" id="UP000191897">
    <property type="component" value="Unassembled WGS sequence"/>
</dbReference>
<dbReference type="PANTHER" id="PTHR46847:SF1">
    <property type="entry name" value="D-ALLOSE-BINDING PERIPLASMIC PROTEIN-RELATED"/>
    <property type="match status" value="1"/>
</dbReference>
<accession>A0A1S7SA00</accession>
<proteinExistence type="inferred from homology"/>
<feature type="domain" description="Periplasmic binding protein" evidence="5">
    <location>
        <begin position="33"/>
        <end position="217"/>
    </location>
</feature>
<dbReference type="CDD" id="cd01536">
    <property type="entry name" value="PBP1_ABC_sugar_binding-like"/>
    <property type="match status" value="1"/>
</dbReference>
<dbReference type="SUPFAM" id="SSF53822">
    <property type="entry name" value="Periplasmic binding protein-like I"/>
    <property type="match status" value="1"/>
</dbReference>
<reference evidence="6 7" key="1">
    <citation type="submission" date="2016-01" db="EMBL/GenBank/DDBJ databases">
        <authorList>
            <person name="Oliw E.H."/>
        </authorList>
    </citation>
    <scope>NUCLEOTIDE SEQUENCE [LARGE SCALE GENOMIC DNA]</scope>
    <source>
        <strain evidence="6 7">Kerr 14</strain>
    </source>
</reference>
<sequence length="295" mass="31709">MKLRKQLIAASVATMSVICGAVDTQASDVSEIYVGVGSASSEYWAAFIAGSKAVSASLGKDVKVVASDFNGQKLMEQLGAVLAAGCEDCAIAADPASNAFTKAVIDRAEKAGAKYVNLWNRPDQLHPWDTAPDTWVANTAFDGVASGYSNGMALCKALNGKGNIVALQGIPDNPPAKQRLAGLHKALGECPGLKLLDTQVGNWDQTQGQTITRAWLAKIWRRFEWHFLVQRRHGSWRRRSVARSRQGGEDSGHRIRWVLGRTAPHQGGRYAVNDVHQRLRTGCNGDSAGDRGSQG</sequence>
<name>A0A1S7SA00_AGRTU</name>
<comment type="subcellular location">
    <subcellularLocation>
        <location evidence="1">Cell envelope</location>
    </subcellularLocation>
</comment>
<dbReference type="InterPro" id="IPR028082">
    <property type="entry name" value="Peripla_BP_I"/>
</dbReference>
<feature type="chain" id="PRO_5013272558" description="Periplasmic binding protein domain-containing protein" evidence="4">
    <location>
        <begin position="22"/>
        <end position="295"/>
    </location>
</feature>
<feature type="signal peptide" evidence="4">
    <location>
        <begin position="1"/>
        <end position="21"/>
    </location>
</feature>
<keyword evidence="3 4" id="KW-0732">Signal</keyword>
<evidence type="ECO:0000259" key="5">
    <source>
        <dbReference type="Pfam" id="PF13407"/>
    </source>
</evidence>
<evidence type="ECO:0000313" key="6">
    <source>
        <dbReference type="EMBL" id="CUX65226.1"/>
    </source>
</evidence>
<dbReference type="PANTHER" id="PTHR46847">
    <property type="entry name" value="D-ALLOSE-BINDING PERIPLASMIC PROTEIN-RELATED"/>
    <property type="match status" value="1"/>
</dbReference>
<evidence type="ECO:0000313" key="7">
    <source>
        <dbReference type="Proteomes" id="UP000191897"/>
    </source>
</evidence>
<dbReference type="GO" id="GO:0030246">
    <property type="term" value="F:carbohydrate binding"/>
    <property type="evidence" value="ECO:0007669"/>
    <property type="project" value="UniProtKB-ARBA"/>
</dbReference>
<dbReference type="InterPro" id="IPR025997">
    <property type="entry name" value="SBP_2_dom"/>
</dbReference>
<comment type="similarity">
    <text evidence="2">Belongs to the bacterial solute-binding protein 2 family.</text>
</comment>
<evidence type="ECO:0000256" key="2">
    <source>
        <dbReference type="ARBA" id="ARBA00007639"/>
    </source>
</evidence>
<evidence type="ECO:0000256" key="3">
    <source>
        <dbReference type="ARBA" id="ARBA00022729"/>
    </source>
</evidence>
<organism evidence="6 7">
    <name type="scientific">Agrobacterium tumefaciens str. Kerr 14</name>
    <dbReference type="NCBI Taxonomy" id="1183424"/>
    <lineage>
        <taxon>Bacteria</taxon>
        <taxon>Pseudomonadati</taxon>
        <taxon>Pseudomonadota</taxon>
        <taxon>Alphaproteobacteria</taxon>
        <taxon>Hyphomicrobiales</taxon>
        <taxon>Rhizobiaceae</taxon>
        <taxon>Rhizobium/Agrobacterium group</taxon>
        <taxon>Agrobacterium</taxon>
        <taxon>Agrobacterium tumefaciens complex</taxon>
    </lineage>
</organism>
<dbReference type="AlphaFoldDB" id="A0A1S7SA00"/>
<gene>
    <name evidence="6" type="ORF">AGR4C_pa40029</name>
</gene>
<dbReference type="Pfam" id="PF13407">
    <property type="entry name" value="Peripla_BP_4"/>
    <property type="match status" value="1"/>
</dbReference>
<dbReference type="EMBL" id="FBWC01000035">
    <property type="protein sequence ID" value="CUX65226.1"/>
    <property type="molecule type" value="Genomic_DNA"/>
</dbReference>
<evidence type="ECO:0000256" key="4">
    <source>
        <dbReference type="SAM" id="SignalP"/>
    </source>
</evidence>
<dbReference type="GO" id="GO:0030313">
    <property type="term" value="C:cell envelope"/>
    <property type="evidence" value="ECO:0007669"/>
    <property type="project" value="UniProtKB-SubCell"/>
</dbReference>